<feature type="region of interest" description="Disordered" evidence="1">
    <location>
        <begin position="74"/>
        <end position="99"/>
    </location>
</feature>
<dbReference type="AlphaFoldDB" id="A0A5B7ENC6"/>
<evidence type="ECO:0000313" key="3">
    <source>
        <dbReference type="Proteomes" id="UP000324222"/>
    </source>
</evidence>
<accession>A0A5B7ENC6</accession>
<name>A0A5B7ENC6_PORTR</name>
<evidence type="ECO:0000313" key="2">
    <source>
        <dbReference type="EMBL" id="MPC34473.1"/>
    </source>
</evidence>
<proteinExistence type="predicted"/>
<gene>
    <name evidence="2" type="ORF">E2C01_027864</name>
</gene>
<keyword evidence="3" id="KW-1185">Reference proteome</keyword>
<dbReference type="Proteomes" id="UP000324222">
    <property type="component" value="Unassembled WGS sequence"/>
</dbReference>
<protein>
    <submittedName>
        <fullName evidence="2">Uncharacterized protein</fullName>
    </submittedName>
</protein>
<evidence type="ECO:0000256" key="1">
    <source>
        <dbReference type="SAM" id="MobiDB-lite"/>
    </source>
</evidence>
<organism evidence="2 3">
    <name type="scientific">Portunus trituberculatus</name>
    <name type="common">Swimming crab</name>
    <name type="synonym">Neptunus trituberculatus</name>
    <dbReference type="NCBI Taxonomy" id="210409"/>
    <lineage>
        <taxon>Eukaryota</taxon>
        <taxon>Metazoa</taxon>
        <taxon>Ecdysozoa</taxon>
        <taxon>Arthropoda</taxon>
        <taxon>Crustacea</taxon>
        <taxon>Multicrustacea</taxon>
        <taxon>Malacostraca</taxon>
        <taxon>Eumalacostraca</taxon>
        <taxon>Eucarida</taxon>
        <taxon>Decapoda</taxon>
        <taxon>Pleocyemata</taxon>
        <taxon>Brachyura</taxon>
        <taxon>Eubrachyura</taxon>
        <taxon>Portunoidea</taxon>
        <taxon>Portunidae</taxon>
        <taxon>Portuninae</taxon>
        <taxon>Portunus</taxon>
    </lineage>
</organism>
<reference evidence="2 3" key="1">
    <citation type="submission" date="2019-05" db="EMBL/GenBank/DDBJ databases">
        <title>Another draft genome of Portunus trituberculatus and its Hox gene families provides insights of decapod evolution.</title>
        <authorList>
            <person name="Jeong J.-H."/>
            <person name="Song I."/>
            <person name="Kim S."/>
            <person name="Choi T."/>
            <person name="Kim D."/>
            <person name="Ryu S."/>
            <person name="Kim W."/>
        </authorList>
    </citation>
    <scope>NUCLEOTIDE SEQUENCE [LARGE SCALE GENOMIC DNA]</scope>
    <source>
        <tissue evidence="2">Muscle</tissue>
    </source>
</reference>
<feature type="compositionally biased region" description="Polar residues" evidence="1">
    <location>
        <begin position="79"/>
        <end position="94"/>
    </location>
</feature>
<comment type="caution">
    <text evidence="2">The sequence shown here is derived from an EMBL/GenBank/DDBJ whole genome shotgun (WGS) entry which is preliminary data.</text>
</comment>
<sequence>MECWSSSTATVSSSSVTVRRFFRFTSRLEGRSVRGGGGGEELDHGHVLKWVTWPVGGDTTAVYRERSSSVGVAGGCEVSSRSASRTPPHSSLGSTMYRRAVGEFGKSTEEAMR</sequence>
<dbReference type="EMBL" id="VSRR010003061">
    <property type="protein sequence ID" value="MPC34473.1"/>
    <property type="molecule type" value="Genomic_DNA"/>
</dbReference>